<evidence type="ECO:0000313" key="1">
    <source>
        <dbReference type="EMBL" id="GAA4978537.1"/>
    </source>
</evidence>
<comment type="caution">
    <text evidence="1">The sequence shown here is derived from an EMBL/GenBank/DDBJ whole genome shotgun (WGS) entry which is preliminary data.</text>
</comment>
<organism evidence="1 2">
    <name type="scientific">Yinghuangia aomiensis</name>
    <dbReference type="NCBI Taxonomy" id="676205"/>
    <lineage>
        <taxon>Bacteria</taxon>
        <taxon>Bacillati</taxon>
        <taxon>Actinomycetota</taxon>
        <taxon>Actinomycetes</taxon>
        <taxon>Kitasatosporales</taxon>
        <taxon>Streptomycetaceae</taxon>
        <taxon>Yinghuangia</taxon>
    </lineage>
</organism>
<sequence>MSWLTGYRRLTIRYERRSDLALAFTTLAAALIGFKRIRGHTTSRSKVPSEMANSAVRITGARSGHVSRLRWRWICGAVCLRCQHATLTMARHLSGQDTSRPQLAASSHTCRRIPRIV</sequence>
<evidence type="ECO:0000313" key="2">
    <source>
        <dbReference type="Proteomes" id="UP001500466"/>
    </source>
</evidence>
<reference evidence="2" key="1">
    <citation type="journal article" date="2019" name="Int. J. Syst. Evol. Microbiol.">
        <title>The Global Catalogue of Microorganisms (GCM) 10K type strain sequencing project: providing services to taxonomists for standard genome sequencing and annotation.</title>
        <authorList>
            <consortium name="The Broad Institute Genomics Platform"/>
            <consortium name="The Broad Institute Genome Sequencing Center for Infectious Disease"/>
            <person name="Wu L."/>
            <person name="Ma J."/>
        </authorList>
    </citation>
    <scope>NUCLEOTIDE SEQUENCE [LARGE SCALE GENOMIC DNA]</scope>
    <source>
        <strain evidence="2">JCM 17986</strain>
    </source>
</reference>
<accession>A0ABP9HUD5</accession>
<keyword evidence="2" id="KW-1185">Reference proteome</keyword>
<name>A0ABP9HUD5_9ACTN</name>
<gene>
    <name evidence="1" type="ORF">GCM10023205_53290</name>
</gene>
<evidence type="ECO:0008006" key="3">
    <source>
        <dbReference type="Google" id="ProtNLM"/>
    </source>
</evidence>
<proteinExistence type="predicted"/>
<dbReference type="Proteomes" id="UP001500466">
    <property type="component" value="Unassembled WGS sequence"/>
</dbReference>
<dbReference type="EMBL" id="BAABHS010000020">
    <property type="protein sequence ID" value="GAA4978537.1"/>
    <property type="molecule type" value="Genomic_DNA"/>
</dbReference>
<protein>
    <recommendedName>
        <fullName evidence="3">Transposase DDE domain-containing protein</fullName>
    </recommendedName>
</protein>